<evidence type="ECO:0000259" key="3">
    <source>
        <dbReference type="SMART" id="SM00824"/>
    </source>
</evidence>
<comment type="caution">
    <text evidence="4">The sequence shown here is derived from an EMBL/GenBank/DDBJ whole genome shotgun (WGS) entry which is preliminary data.</text>
</comment>
<dbReference type="SMART" id="SM00824">
    <property type="entry name" value="PKS_TE"/>
    <property type="match status" value="1"/>
</dbReference>
<sequence>MADLMPLCATSEPCAEDIHLVLCPFAGGSASAFRSWRDLRPYGWQVWLAVYPGRDQRMNEACAASIDELADQVLMAIDTHQITQQQLVVAGHSMGAQVAYEVCVRLEQRGVAPLGLVLSGCHAPHLHGRRLISHLEDRAFLEQLVAIGGNAQELLNEPGLWPVFMPMLRADFKATESYWHPQIPGKGRRLQTPALLIYGSADQEAWRSEVEAWKCWLSDVDGPVAIAGEHFYVTRRPRAFLEHIRRRFEPHSAHSATCAFK</sequence>
<name>A0AAJ2TLY3_STEMA</name>
<dbReference type="Gene3D" id="3.40.50.1820">
    <property type="entry name" value="alpha/beta hydrolase"/>
    <property type="match status" value="1"/>
</dbReference>
<evidence type="ECO:0000256" key="2">
    <source>
        <dbReference type="ARBA" id="ARBA00022801"/>
    </source>
</evidence>
<comment type="similarity">
    <text evidence="1">Belongs to the thioesterase family.</text>
</comment>
<dbReference type="InterPro" id="IPR001031">
    <property type="entry name" value="Thioesterase"/>
</dbReference>
<dbReference type="Proteomes" id="UP001288387">
    <property type="component" value="Unassembled WGS sequence"/>
</dbReference>
<dbReference type="GO" id="GO:0008610">
    <property type="term" value="P:lipid biosynthetic process"/>
    <property type="evidence" value="ECO:0007669"/>
    <property type="project" value="TreeGrafter"/>
</dbReference>
<protein>
    <submittedName>
        <fullName evidence="4">Alpha/beta fold hydrolase</fullName>
    </submittedName>
</protein>
<dbReference type="InterPro" id="IPR020802">
    <property type="entry name" value="TesA-like"/>
</dbReference>
<dbReference type="EMBL" id="JAXRVB010000016">
    <property type="protein sequence ID" value="MDZ5765589.1"/>
    <property type="molecule type" value="Genomic_DNA"/>
</dbReference>
<dbReference type="AlphaFoldDB" id="A0AAJ2TLY3"/>
<dbReference type="SUPFAM" id="SSF53474">
    <property type="entry name" value="alpha/beta-Hydrolases"/>
    <property type="match status" value="1"/>
</dbReference>
<dbReference type="InterPro" id="IPR029058">
    <property type="entry name" value="AB_hydrolase_fold"/>
</dbReference>
<dbReference type="InterPro" id="IPR012223">
    <property type="entry name" value="TEII"/>
</dbReference>
<dbReference type="PANTHER" id="PTHR11487:SF0">
    <property type="entry name" value="S-ACYL FATTY ACID SYNTHASE THIOESTERASE, MEDIUM CHAIN"/>
    <property type="match status" value="1"/>
</dbReference>
<gene>
    <name evidence="4" type="ORF">U4I38_14025</name>
</gene>
<keyword evidence="2 4" id="KW-0378">Hydrolase</keyword>
<organism evidence="4 5">
    <name type="scientific">Stenotrophomonas maltophilia</name>
    <name type="common">Pseudomonas maltophilia</name>
    <name type="synonym">Xanthomonas maltophilia</name>
    <dbReference type="NCBI Taxonomy" id="40324"/>
    <lineage>
        <taxon>Bacteria</taxon>
        <taxon>Pseudomonadati</taxon>
        <taxon>Pseudomonadota</taxon>
        <taxon>Gammaproteobacteria</taxon>
        <taxon>Lysobacterales</taxon>
        <taxon>Lysobacteraceae</taxon>
        <taxon>Stenotrophomonas</taxon>
        <taxon>Stenotrophomonas maltophilia group</taxon>
    </lineage>
</organism>
<reference evidence="4" key="1">
    <citation type="submission" date="2023-12" db="EMBL/GenBank/DDBJ databases">
        <title>'Antibacterial potential of Stenotrophomonas maltophilia cystic fibrosis isolates' (manuscript under preparation).</title>
        <authorList>
            <person name="Crisan C.V."/>
            <person name="Pettis M."/>
            <person name="Goldberg J.B."/>
        </authorList>
    </citation>
    <scope>NUCLEOTIDE SEQUENCE</scope>
    <source>
        <strain evidence="4">CCV129</strain>
    </source>
</reference>
<evidence type="ECO:0000313" key="5">
    <source>
        <dbReference type="Proteomes" id="UP001288387"/>
    </source>
</evidence>
<proteinExistence type="inferred from homology"/>
<dbReference type="Pfam" id="PF00975">
    <property type="entry name" value="Thioesterase"/>
    <property type="match status" value="1"/>
</dbReference>
<evidence type="ECO:0000313" key="4">
    <source>
        <dbReference type="EMBL" id="MDZ5765589.1"/>
    </source>
</evidence>
<feature type="domain" description="Thioesterase TesA-like" evidence="3">
    <location>
        <begin position="20"/>
        <end position="214"/>
    </location>
</feature>
<dbReference type="PANTHER" id="PTHR11487">
    <property type="entry name" value="THIOESTERASE"/>
    <property type="match status" value="1"/>
</dbReference>
<dbReference type="GO" id="GO:0016787">
    <property type="term" value="F:hydrolase activity"/>
    <property type="evidence" value="ECO:0007669"/>
    <property type="project" value="UniProtKB-KW"/>
</dbReference>
<accession>A0AAJ2TLY3</accession>
<evidence type="ECO:0000256" key="1">
    <source>
        <dbReference type="ARBA" id="ARBA00007169"/>
    </source>
</evidence>
<dbReference type="RefSeq" id="WP_322540507.1">
    <property type="nucleotide sequence ID" value="NZ_JAXRVB010000016.1"/>
</dbReference>